<name>A0ACB8TSV1_9APHY</name>
<organism evidence="1 2">
    <name type="scientific">Irpex rosettiformis</name>
    <dbReference type="NCBI Taxonomy" id="378272"/>
    <lineage>
        <taxon>Eukaryota</taxon>
        <taxon>Fungi</taxon>
        <taxon>Dikarya</taxon>
        <taxon>Basidiomycota</taxon>
        <taxon>Agaricomycotina</taxon>
        <taxon>Agaricomycetes</taxon>
        <taxon>Polyporales</taxon>
        <taxon>Irpicaceae</taxon>
        <taxon>Irpex</taxon>
    </lineage>
</organism>
<comment type="caution">
    <text evidence="1">The sequence shown here is derived from an EMBL/GenBank/DDBJ whole genome shotgun (WGS) entry which is preliminary data.</text>
</comment>
<dbReference type="Proteomes" id="UP001055072">
    <property type="component" value="Unassembled WGS sequence"/>
</dbReference>
<gene>
    <name evidence="1" type="ORF">BDY19DRAFT_967371</name>
</gene>
<evidence type="ECO:0000313" key="2">
    <source>
        <dbReference type="Proteomes" id="UP001055072"/>
    </source>
</evidence>
<evidence type="ECO:0000313" key="1">
    <source>
        <dbReference type="EMBL" id="KAI0085152.1"/>
    </source>
</evidence>
<proteinExistence type="predicted"/>
<dbReference type="EMBL" id="MU274934">
    <property type="protein sequence ID" value="KAI0085152.1"/>
    <property type="molecule type" value="Genomic_DNA"/>
</dbReference>
<reference evidence="1" key="1">
    <citation type="journal article" date="2021" name="Environ. Microbiol.">
        <title>Gene family expansions and transcriptome signatures uncover fungal adaptations to wood decay.</title>
        <authorList>
            <person name="Hage H."/>
            <person name="Miyauchi S."/>
            <person name="Viragh M."/>
            <person name="Drula E."/>
            <person name="Min B."/>
            <person name="Chaduli D."/>
            <person name="Navarro D."/>
            <person name="Favel A."/>
            <person name="Norest M."/>
            <person name="Lesage-Meessen L."/>
            <person name="Balint B."/>
            <person name="Merenyi Z."/>
            <person name="de Eugenio L."/>
            <person name="Morin E."/>
            <person name="Martinez A.T."/>
            <person name="Baldrian P."/>
            <person name="Stursova M."/>
            <person name="Martinez M.J."/>
            <person name="Novotny C."/>
            <person name="Magnuson J.K."/>
            <person name="Spatafora J.W."/>
            <person name="Maurice S."/>
            <person name="Pangilinan J."/>
            <person name="Andreopoulos W."/>
            <person name="LaButti K."/>
            <person name="Hundley H."/>
            <person name="Na H."/>
            <person name="Kuo A."/>
            <person name="Barry K."/>
            <person name="Lipzen A."/>
            <person name="Henrissat B."/>
            <person name="Riley R."/>
            <person name="Ahrendt S."/>
            <person name="Nagy L.G."/>
            <person name="Grigoriev I.V."/>
            <person name="Martin F."/>
            <person name="Rosso M.N."/>
        </authorList>
    </citation>
    <scope>NUCLEOTIDE SEQUENCE</scope>
    <source>
        <strain evidence="1">CBS 384.51</strain>
    </source>
</reference>
<sequence>MSRRSQRIKKLYTDASLSFAVPKRDVGVVDATARGRGGRAQAAKAPDPQTRTRSRRTTTSTVDNVPAETETVVHVPRRRGKLHQMLDMPLDVIMEICLHLQTKDMLNLSRLSKAFRALFTSRTTQYIWKTARINVAGLPPCPEDLTELAYANLLFDPHCHNCQSKNCYFVYWGCRVRLCKTCSNDLSVFSSKYNSIEYRVDGDDDTTSRTIHHSIPVNELVPPLEQRSSGRRFLSMIDVKMCAKEDKTPLSPSSRMPAGS</sequence>
<protein>
    <submittedName>
        <fullName evidence="1">Uncharacterized protein</fullName>
    </submittedName>
</protein>
<accession>A0ACB8TSV1</accession>
<keyword evidence="2" id="KW-1185">Reference proteome</keyword>